<gene>
    <name evidence="1" type="ORF">SAMN04487935_1359</name>
</gene>
<keyword evidence="2" id="KW-1185">Reference proteome</keyword>
<protein>
    <submittedName>
        <fullName evidence="1">Uncharacterized protein</fullName>
    </submittedName>
</protein>
<sequence>MLSILLFVSISLFSQQRQDSLWKVANDKNETVYHKIDALRNILRNDYKNENVIKVRSLL</sequence>
<proteinExistence type="predicted"/>
<name>A0A1G8VHL1_9FLAO</name>
<dbReference type="EMBL" id="FNEZ01000002">
    <property type="protein sequence ID" value="SDJ65459.1"/>
    <property type="molecule type" value="Genomic_DNA"/>
</dbReference>
<reference evidence="1 2" key="1">
    <citation type="submission" date="2016-10" db="EMBL/GenBank/DDBJ databases">
        <authorList>
            <person name="de Groot N.N."/>
        </authorList>
    </citation>
    <scope>NUCLEOTIDE SEQUENCE [LARGE SCALE GENOMIC DNA]</scope>
    <source>
        <strain evidence="1 2">CGMCC 1.10076</strain>
    </source>
</reference>
<evidence type="ECO:0000313" key="2">
    <source>
        <dbReference type="Proteomes" id="UP000199580"/>
    </source>
</evidence>
<evidence type="ECO:0000313" key="1">
    <source>
        <dbReference type="EMBL" id="SDJ65459.1"/>
    </source>
</evidence>
<dbReference type="AlphaFoldDB" id="A0A1G8VHL1"/>
<accession>A0A1G8VHL1</accession>
<organism evidence="1 2">
    <name type="scientific">Flavobacterium noncentrifugens</name>
    <dbReference type="NCBI Taxonomy" id="1128970"/>
    <lineage>
        <taxon>Bacteria</taxon>
        <taxon>Pseudomonadati</taxon>
        <taxon>Bacteroidota</taxon>
        <taxon>Flavobacteriia</taxon>
        <taxon>Flavobacteriales</taxon>
        <taxon>Flavobacteriaceae</taxon>
        <taxon>Flavobacterium</taxon>
    </lineage>
</organism>
<dbReference type="Proteomes" id="UP000199580">
    <property type="component" value="Unassembled WGS sequence"/>
</dbReference>